<name>A0AAW0FMJ1_9APHY</name>
<organism evidence="2 3">
    <name type="scientific">Cerrena zonata</name>
    <dbReference type="NCBI Taxonomy" id="2478898"/>
    <lineage>
        <taxon>Eukaryota</taxon>
        <taxon>Fungi</taxon>
        <taxon>Dikarya</taxon>
        <taxon>Basidiomycota</taxon>
        <taxon>Agaricomycotina</taxon>
        <taxon>Agaricomycetes</taxon>
        <taxon>Polyporales</taxon>
        <taxon>Cerrenaceae</taxon>
        <taxon>Cerrena</taxon>
    </lineage>
</organism>
<dbReference type="Proteomes" id="UP001385951">
    <property type="component" value="Unassembled WGS sequence"/>
</dbReference>
<accession>A0AAW0FMJ1</accession>
<dbReference type="AlphaFoldDB" id="A0AAW0FMJ1"/>
<comment type="caution">
    <text evidence="2">The sequence shown here is derived from an EMBL/GenBank/DDBJ whole genome shotgun (WGS) entry which is preliminary data.</text>
</comment>
<reference evidence="2 3" key="1">
    <citation type="submission" date="2022-09" db="EMBL/GenBank/DDBJ databases">
        <authorList>
            <person name="Palmer J.M."/>
        </authorList>
    </citation>
    <scope>NUCLEOTIDE SEQUENCE [LARGE SCALE GENOMIC DNA]</scope>
    <source>
        <strain evidence="2 3">DSM 7382</strain>
    </source>
</reference>
<sequence length="81" mass="8207">MGAIVSAVANVVEALISAVANVLLIVVSTLVTIIVSVLDVIIDILCCNCFGGRSFRTGTHVYKFGKRGGTTGASPNAAAAK</sequence>
<keyword evidence="1" id="KW-0472">Membrane</keyword>
<keyword evidence="1" id="KW-0812">Transmembrane</keyword>
<protein>
    <submittedName>
        <fullName evidence="2">Uncharacterized protein</fullName>
    </submittedName>
</protein>
<keyword evidence="1" id="KW-1133">Transmembrane helix</keyword>
<evidence type="ECO:0000256" key="1">
    <source>
        <dbReference type="SAM" id="Phobius"/>
    </source>
</evidence>
<proteinExistence type="predicted"/>
<evidence type="ECO:0000313" key="2">
    <source>
        <dbReference type="EMBL" id="KAK7682046.1"/>
    </source>
</evidence>
<evidence type="ECO:0000313" key="3">
    <source>
        <dbReference type="Proteomes" id="UP001385951"/>
    </source>
</evidence>
<feature type="transmembrane region" description="Helical" evidence="1">
    <location>
        <begin position="24"/>
        <end position="46"/>
    </location>
</feature>
<dbReference type="EMBL" id="JASBNA010000038">
    <property type="protein sequence ID" value="KAK7682046.1"/>
    <property type="molecule type" value="Genomic_DNA"/>
</dbReference>
<gene>
    <name evidence="2" type="ORF">QCA50_015010</name>
</gene>
<keyword evidence="3" id="KW-1185">Reference proteome</keyword>